<feature type="domain" description="Cell envelope-related transcriptional attenuator" evidence="4">
    <location>
        <begin position="177"/>
        <end position="329"/>
    </location>
</feature>
<dbReference type="InterPro" id="IPR050922">
    <property type="entry name" value="LytR/CpsA/Psr_CW_biosynth"/>
</dbReference>
<evidence type="ECO:0000256" key="1">
    <source>
        <dbReference type="ARBA" id="ARBA00006068"/>
    </source>
</evidence>
<dbReference type="EMBL" id="BMVU01000003">
    <property type="protein sequence ID" value="GGX60898.1"/>
    <property type="molecule type" value="Genomic_DNA"/>
</dbReference>
<dbReference type="Proteomes" id="UP000619244">
    <property type="component" value="Unassembled WGS sequence"/>
</dbReference>
<feature type="transmembrane region" description="Helical" evidence="3">
    <location>
        <begin position="102"/>
        <end position="124"/>
    </location>
</feature>
<feature type="compositionally biased region" description="Basic and acidic residues" evidence="2">
    <location>
        <begin position="1"/>
        <end position="12"/>
    </location>
</feature>
<dbReference type="RefSeq" id="WP_229919173.1">
    <property type="nucleotide sequence ID" value="NZ_BMVU01000003.1"/>
</dbReference>
<evidence type="ECO:0000256" key="2">
    <source>
        <dbReference type="SAM" id="MobiDB-lite"/>
    </source>
</evidence>
<proteinExistence type="inferred from homology"/>
<name>A0A918NEA4_9ACTN</name>
<sequence length="424" mass="45208">MSVVHPMDEGPDSRPGTGRQDGSGQTQGPRVVTGQAGHRGTSPLRAPAVPYDGSADGPHGDGNGAGEHTRHRSGGERPRRHGGGFGSTAGPRRVRPGRSRRIARLLGVLLCAPAVTGVGTYAWADFRIDRSVDLGGAADRPPRGKGTTYLVVGSDGRDGLSERARKELHTGTAGGSRTDSMMLLHTGAHGTTLVSLPRDSWVTLPSYVDPDTGKHHRAVRNKLNAAYSLGGARLLVRTVELNTGLRVDHYAEIGFAGFVGVVDAVGGVDMCLDRDIKDPKSGTDLEKGCHTLDGAQALAFVRQRHQEADGDLGRSRNQRRFLSALARETARPGTVLDPSRVYPALNAALDTLVVDGNMDLPTLVSLFQAMRRVSDGNGKQLNVPVGDRGLRTSKGSALQWERAKAERLFTELRNDRPVSIEGED</sequence>
<evidence type="ECO:0000313" key="5">
    <source>
        <dbReference type="EMBL" id="GGX60898.1"/>
    </source>
</evidence>
<keyword evidence="6" id="KW-1185">Reference proteome</keyword>
<accession>A0A918NEA4</accession>
<keyword evidence="3" id="KW-0812">Transmembrane</keyword>
<comment type="similarity">
    <text evidence="1">Belongs to the LytR/CpsA/Psr (LCP) family.</text>
</comment>
<feature type="region of interest" description="Disordered" evidence="2">
    <location>
        <begin position="135"/>
        <end position="158"/>
    </location>
</feature>
<comment type="caution">
    <text evidence="5">The sequence shown here is derived from an EMBL/GenBank/DDBJ whole genome shotgun (WGS) entry which is preliminary data.</text>
</comment>
<protein>
    <submittedName>
        <fullName evidence="5">Transcriptional regulator</fullName>
    </submittedName>
</protein>
<dbReference type="PANTHER" id="PTHR33392">
    <property type="entry name" value="POLYISOPRENYL-TEICHOIC ACID--PEPTIDOGLYCAN TEICHOIC ACID TRANSFERASE TAGU"/>
    <property type="match status" value="1"/>
</dbReference>
<dbReference type="Pfam" id="PF03816">
    <property type="entry name" value="LytR_cpsA_psr"/>
    <property type="match status" value="1"/>
</dbReference>
<dbReference type="Gene3D" id="3.40.630.190">
    <property type="entry name" value="LCP protein"/>
    <property type="match status" value="1"/>
</dbReference>
<gene>
    <name evidence="5" type="ORF">GCM10010358_14320</name>
</gene>
<evidence type="ECO:0000259" key="4">
    <source>
        <dbReference type="Pfam" id="PF03816"/>
    </source>
</evidence>
<reference evidence="5" key="1">
    <citation type="journal article" date="2014" name="Int. J. Syst. Evol. Microbiol.">
        <title>Complete genome sequence of Corynebacterium casei LMG S-19264T (=DSM 44701T), isolated from a smear-ripened cheese.</title>
        <authorList>
            <consortium name="US DOE Joint Genome Institute (JGI-PGF)"/>
            <person name="Walter F."/>
            <person name="Albersmeier A."/>
            <person name="Kalinowski J."/>
            <person name="Ruckert C."/>
        </authorList>
    </citation>
    <scope>NUCLEOTIDE SEQUENCE</scope>
    <source>
        <strain evidence="5">JCM 4790</strain>
    </source>
</reference>
<keyword evidence="3" id="KW-1133">Transmembrane helix</keyword>
<evidence type="ECO:0000256" key="3">
    <source>
        <dbReference type="SAM" id="Phobius"/>
    </source>
</evidence>
<dbReference type="PANTHER" id="PTHR33392:SF6">
    <property type="entry name" value="POLYISOPRENYL-TEICHOIC ACID--PEPTIDOGLYCAN TEICHOIC ACID TRANSFERASE TAGU"/>
    <property type="match status" value="1"/>
</dbReference>
<keyword evidence="3" id="KW-0472">Membrane</keyword>
<dbReference type="NCBIfam" id="TIGR00350">
    <property type="entry name" value="lytR_cpsA_psr"/>
    <property type="match status" value="1"/>
</dbReference>
<dbReference type="AlphaFoldDB" id="A0A918NEA4"/>
<evidence type="ECO:0000313" key="6">
    <source>
        <dbReference type="Proteomes" id="UP000619244"/>
    </source>
</evidence>
<feature type="region of interest" description="Disordered" evidence="2">
    <location>
        <begin position="1"/>
        <end position="97"/>
    </location>
</feature>
<dbReference type="InterPro" id="IPR004474">
    <property type="entry name" value="LytR_CpsA_psr"/>
</dbReference>
<organism evidence="5 6">
    <name type="scientific">Streptomyces minutiscleroticus</name>
    <dbReference type="NCBI Taxonomy" id="68238"/>
    <lineage>
        <taxon>Bacteria</taxon>
        <taxon>Bacillati</taxon>
        <taxon>Actinomycetota</taxon>
        <taxon>Actinomycetes</taxon>
        <taxon>Kitasatosporales</taxon>
        <taxon>Streptomycetaceae</taxon>
        <taxon>Streptomyces</taxon>
    </lineage>
</organism>
<reference evidence="5" key="2">
    <citation type="submission" date="2020-09" db="EMBL/GenBank/DDBJ databases">
        <authorList>
            <person name="Sun Q."/>
            <person name="Ohkuma M."/>
        </authorList>
    </citation>
    <scope>NUCLEOTIDE SEQUENCE</scope>
    <source>
        <strain evidence="5">JCM 4790</strain>
    </source>
</reference>